<keyword evidence="3" id="KW-0234">DNA repair</keyword>
<name>A0A1F7VEA4_9BACT</name>
<gene>
    <name evidence="5" type="ORF">A3I42_03240</name>
</gene>
<dbReference type="GO" id="GO:0043590">
    <property type="term" value="C:bacterial nucleoid"/>
    <property type="evidence" value="ECO:0007669"/>
    <property type="project" value="TreeGrafter"/>
</dbReference>
<dbReference type="InterPro" id="IPR022572">
    <property type="entry name" value="DNA_rep/recomb_RecO_N"/>
</dbReference>
<accession>A0A1F7VEA4</accession>
<dbReference type="PANTHER" id="PTHR33991:SF1">
    <property type="entry name" value="DNA REPAIR PROTEIN RECO"/>
    <property type="match status" value="1"/>
</dbReference>
<evidence type="ECO:0000259" key="4">
    <source>
        <dbReference type="Pfam" id="PF11967"/>
    </source>
</evidence>
<sequence length="217" mass="24400">MYYTTPAIILSSAPYREWGRSFLLLTKEKGQVTAHAVGAARMRSKLGPKLTPYRLLSLTLVSRFADRIIGVEADETFSHLWHDCRRQGYAAWGLAVLQGALKPGVADERIFHLCLEYLRTFNNVSIAEKIFPSLRLAFAARLLDCLGYRVEREVAYNGKQGEELLHQSSRAATLIEAGQLLIPMQKALHERIGHIFSDSIGISSLLLPEQFLMSLKQ</sequence>
<keyword evidence="1" id="KW-0227">DNA damage</keyword>
<reference evidence="5 6" key="1">
    <citation type="journal article" date="2016" name="Nat. Commun.">
        <title>Thousands of microbial genomes shed light on interconnected biogeochemical processes in an aquifer system.</title>
        <authorList>
            <person name="Anantharaman K."/>
            <person name="Brown C.T."/>
            <person name="Hug L.A."/>
            <person name="Sharon I."/>
            <person name="Castelle C.J."/>
            <person name="Probst A.J."/>
            <person name="Thomas B.C."/>
            <person name="Singh A."/>
            <person name="Wilkins M.J."/>
            <person name="Karaoz U."/>
            <person name="Brodie E.L."/>
            <person name="Williams K.H."/>
            <person name="Hubbard S.S."/>
            <person name="Banfield J.F."/>
        </authorList>
    </citation>
    <scope>NUCLEOTIDE SEQUENCE [LARGE SCALE GENOMIC DNA]</scope>
</reference>
<dbReference type="AlphaFoldDB" id="A0A1F7VEA4"/>
<dbReference type="Gene3D" id="2.40.50.140">
    <property type="entry name" value="Nucleic acid-binding proteins"/>
    <property type="match status" value="1"/>
</dbReference>
<proteinExistence type="predicted"/>
<dbReference type="GO" id="GO:0006310">
    <property type="term" value="P:DNA recombination"/>
    <property type="evidence" value="ECO:0007669"/>
    <property type="project" value="UniProtKB-KW"/>
</dbReference>
<comment type="caution">
    <text evidence="5">The sequence shown here is derived from an EMBL/GenBank/DDBJ whole genome shotgun (WGS) entry which is preliminary data.</text>
</comment>
<keyword evidence="2" id="KW-0233">DNA recombination</keyword>
<feature type="domain" description="DNA replication/recombination mediator RecO N-terminal" evidence="4">
    <location>
        <begin position="1"/>
        <end position="61"/>
    </location>
</feature>
<dbReference type="GO" id="GO:0006302">
    <property type="term" value="P:double-strand break repair"/>
    <property type="evidence" value="ECO:0007669"/>
    <property type="project" value="TreeGrafter"/>
</dbReference>
<evidence type="ECO:0000256" key="2">
    <source>
        <dbReference type="ARBA" id="ARBA00023172"/>
    </source>
</evidence>
<dbReference type="PANTHER" id="PTHR33991">
    <property type="entry name" value="DNA REPAIR PROTEIN RECO"/>
    <property type="match status" value="1"/>
</dbReference>
<dbReference type="Pfam" id="PF11967">
    <property type="entry name" value="RecO_N"/>
    <property type="match status" value="1"/>
</dbReference>
<evidence type="ECO:0000256" key="1">
    <source>
        <dbReference type="ARBA" id="ARBA00022763"/>
    </source>
</evidence>
<evidence type="ECO:0000313" key="6">
    <source>
        <dbReference type="Proteomes" id="UP000178264"/>
    </source>
</evidence>
<dbReference type="Proteomes" id="UP000178264">
    <property type="component" value="Unassembled WGS sequence"/>
</dbReference>
<dbReference type="InterPro" id="IPR012340">
    <property type="entry name" value="NA-bd_OB-fold"/>
</dbReference>
<protein>
    <recommendedName>
        <fullName evidence="4">DNA replication/recombination mediator RecO N-terminal domain-containing protein</fullName>
    </recommendedName>
</protein>
<dbReference type="InterPro" id="IPR003717">
    <property type="entry name" value="RecO"/>
</dbReference>
<dbReference type="SUPFAM" id="SSF50249">
    <property type="entry name" value="Nucleic acid-binding proteins"/>
    <property type="match status" value="1"/>
</dbReference>
<evidence type="ECO:0000256" key="3">
    <source>
        <dbReference type="ARBA" id="ARBA00023204"/>
    </source>
</evidence>
<organism evidence="5 6">
    <name type="scientific">Candidatus Uhrbacteria bacterium RIFCSPLOWO2_02_FULL_49_11</name>
    <dbReference type="NCBI Taxonomy" id="1802409"/>
    <lineage>
        <taxon>Bacteria</taxon>
        <taxon>Candidatus Uhriibacteriota</taxon>
    </lineage>
</organism>
<dbReference type="EMBL" id="MGER01000011">
    <property type="protein sequence ID" value="OGL88783.1"/>
    <property type="molecule type" value="Genomic_DNA"/>
</dbReference>
<evidence type="ECO:0000313" key="5">
    <source>
        <dbReference type="EMBL" id="OGL88783.1"/>
    </source>
</evidence>